<feature type="transmembrane region" description="Helical" evidence="2">
    <location>
        <begin position="189"/>
        <end position="207"/>
    </location>
</feature>
<comment type="caution">
    <text evidence="3">The sequence shown here is derived from an EMBL/GenBank/DDBJ whole genome shotgun (WGS) entry which is preliminary data.</text>
</comment>
<evidence type="ECO:0000256" key="2">
    <source>
        <dbReference type="SAM" id="Phobius"/>
    </source>
</evidence>
<accession>M2XT62</accession>
<sequence length="580" mass="59204">MAEAPMTPQGPASETSVQDAGTGEAAPQDLTARQAATSLPAPGGSASVKGPSAAATARLVVGLKARLTAAAMRRSTWTLVGTILGGLYLLGLVVFWGGMAWVGGGGAEPRAVAVPVVLVGAAATIGWWVASLVTGRADATVHAGRFALYPVPRSGLALGQLLSAAVGLAGPFTLLGLLALSLAWRATPIALISSLVLIPVAWGLMVLGNRCLAAGLEGLQRSRLLGDAASVLGLALLVLMGPVIGGLTGLLAGGGLDLERIAAGVSWTPWGALWAIPADMADGFLLHAAGRLAVVAATGIVVWLLWARLLERSLEHSTAPVRGTASRVRGAGLLGRVPATPWAAVAARSIIYWLKDPRYAASIVLIPVMLGLLWFNSGPGEGGPLLFAGPLVAAMMGFTISADVAYDHSAFSLHVLSGIRGRDDRLGRLISLCVVGGALSIAALLFGAAMTQTWHLLPGVIGMSLLGLLGGGGISSVLSARYTYPVPLPGDSPLKTPPGFTFLNVLVQMAVMVLIGAVTMLAGIPLVVQMITGQDLWGWLGLAVGVIGGLGLAWGGVVLGGRWLEARAPELYQQVSSYRS</sequence>
<feature type="transmembrane region" description="Helical" evidence="2">
    <location>
        <begin position="284"/>
        <end position="306"/>
    </location>
</feature>
<feature type="compositionally biased region" description="Polar residues" evidence="1">
    <location>
        <begin position="10"/>
        <end position="19"/>
    </location>
</feature>
<keyword evidence="2" id="KW-0812">Transmembrane</keyword>
<dbReference type="AlphaFoldDB" id="M2XT62"/>
<feature type="transmembrane region" description="Helical" evidence="2">
    <location>
        <begin position="358"/>
        <end position="375"/>
    </location>
</feature>
<gene>
    <name evidence="3" type="ORF">C884_00776</name>
</gene>
<dbReference type="Proteomes" id="UP000009877">
    <property type="component" value="Unassembled WGS sequence"/>
</dbReference>
<evidence type="ECO:0000256" key="1">
    <source>
        <dbReference type="SAM" id="MobiDB-lite"/>
    </source>
</evidence>
<feature type="transmembrane region" description="Helical" evidence="2">
    <location>
        <begin position="426"/>
        <end position="450"/>
    </location>
</feature>
<dbReference type="RefSeq" id="WP_006215202.1">
    <property type="nucleotide sequence ID" value="NZ_ANHZ02000018.1"/>
</dbReference>
<feature type="transmembrane region" description="Helical" evidence="2">
    <location>
        <begin position="456"/>
        <end position="480"/>
    </location>
</feature>
<feature type="region of interest" description="Disordered" evidence="1">
    <location>
        <begin position="1"/>
        <end position="26"/>
    </location>
</feature>
<organism evidence="3 4">
    <name type="scientific">Kocuria palustris PEL</name>
    <dbReference type="NCBI Taxonomy" id="1236550"/>
    <lineage>
        <taxon>Bacteria</taxon>
        <taxon>Bacillati</taxon>
        <taxon>Actinomycetota</taxon>
        <taxon>Actinomycetes</taxon>
        <taxon>Micrococcales</taxon>
        <taxon>Micrococcaceae</taxon>
        <taxon>Kocuria</taxon>
    </lineage>
</organism>
<feature type="transmembrane region" description="Helical" evidence="2">
    <location>
        <begin position="76"/>
        <end position="99"/>
    </location>
</feature>
<proteinExistence type="predicted"/>
<keyword evidence="4" id="KW-1185">Reference proteome</keyword>
<protein>
    <recommendedName>
        <fullName evidence="5">Integral membrane transport protein</fullName>
    </recommendedName>
</protein>
<feature type="transmembrane region" description="Helical" evidence="2">
    <location>
        <begin position="228"/>
        <end position="252"/>
    </location>
</feature>
<dbReference type="STRING" id="71999.KPaMU14_04255"/>
<name>M2XT62_9MICC</name>
<keyword evidence="2" id="KW-1133">Transmembrane helix</keyword>
<dbReference type="EMBL" id="ANHZ02000018">
    <property type="protein sequence ID" value="EME36008.1"/>
    <property type="molecule type" value="Genomic_DNA"/>
</dbReference>
<feature type="transmembrane region" description="Helical" evidence="2">
    <location>
        <begin position="501"/>
        <end position="524"/>
    </location>
</feature>
<keyword evidence="2" id="KW-0472">Membrane</keyword>
<feature type="transmembrane region" description="Helical" evidence="2">
    <location>
        <begin position="156"/>
        <end position="183"/>
    </location>
</feature>
<evidence type="ECO:0000313" key="4">
    <source>
        <dbReference type="Proteomes" id="UP000009877"/>
    </source>
</evidence>
<feature type="transmembrane region" description="Helical" evidence="2">
    <location>
        <begin position="111"/>
        <end position="135"/>
    </location>
</feature>
<feature type="transmembrane region" description="Helical" evidence="2">
    <location>
        <begin position="536"/>
        <end position="559"/>
    </location>
</feature>
<evidence type="ECO:0008006" key="5">
    <source>
        <dbReference type="Google" id="ProtNLM"/>
    </source>
</evidence>
<evidence type="ECO:0000313" key="3">
    <source>
        <dbReference type="EMBL" id="EME36008.1"/>
    </source>
</evidence>
<reference evidence="3 4" key="1">
    <citation type="journal article" date="2014" name="Genome Announc.">
        <title>Draft Genome Sequence of Kocuria palustris PEL.</title>
        <authorList>
            <person name="Sharma G."/>
            <person name="Khatri I."/>
            <person name="Subramanian S."/>
        </authorList>
    </citation>
    <scope>NUCLEOTIDE SEQUENCE [LARGE SCALE GENOMIC DNA]</scope>
    <source>
        <strain evidence="3 4">PEL</strain>
    </source>
</reference>
<feature type="transmembrane region" description="Helical" evidence="2">
    <location>
        <begin position="387"/>
        <end position="406"/>
    </location>
</feature>